<keyword evidence="4" id="KW-0255">Endonuclease</keyword>
<keyword evidence="12" id="KW-1185">Reference proteome</keyword>
<proteinExistence type="predicted"/>
<accession>A0A2I0JBA0</accession>
<comment type="caution">
    <text evidence="11">The sequence shown here is derived from an EMBL/GenBank/DDBJ whole genome shotgun (WGS) entry which is preliminary data.</text>
</comment>
<dbReference type="PANTHER" id="PTHR35046:SF26">
    <property type="entry name" value="RNA-DIRECTED DNA POLYMERASE"/>
    <property type="match status" value="1"/>
</dbReference>
<evidence type="ECO:0000313" key="12">
    <source>
        <dbReference type="Proteomes" id="UP000233551"/>
    </source>
</evidence>
<dbReference type="InterPro" id="IPR005162">
    <property type="entry name" value="Retrotrans_gag_dom"/>
</dbReference>
<dbReference type="FunFam" id="3.30.70.270:FF:000020">
    <property type="entry name" value="Transposon Tf2-6 polyprotein-like Protein"/>
    <property type="match status" value="1"/>
</dbReference>
<dbReference type="Pfam" id="PF03732">
    <property type="entry name" value="Retrotrans_gag"/>
    <property type="match status" value="1"/>
</dbReference>
<keyword evidence="6" id="KW-0695">RNA-directed DNA polymerase</keyword>
<gene>
    <name evidence="11" type="ORF">CRG98_026115</name>
</gene>
<keyword evidence="1" id="KW-0808">Transferase</keyword>
<dbReference type="PANTHER" id="PTHR35046">
    <property type="entry name" value="ZINC KNUCKLE (CCHC-TYPE) FAMILY PROTEIN"/>
    <property type="match status" value="1"/>
</dbReference>
<keyword evidence="5" id="KW-0378">Hydrolase</keyword>
<evidence type="ECO:0000256" key="2">
    <source>
        <dbReference type="ARBA" id="ARBA00022695"/>
    </source>
</evidence>
<dbReference type="GO" id="GO:0004519">
    <property type="term" value="F:endonuclease activity"/>
    <property type="evidence" value="ECO:0007669"/>
    <property type="project" value="UniProtKB-KW"/>
</dbReference>
<dbReference type="EMBL" id="PGOL01001856">
    <property type="protein sequence ID" value="PKI53508.1"/>
    <property type="molecule type" value="Genomic_DNA"/>
</dbReference>
<keyword evidence="3" id="KW-0540">Nuclease</keyword>
<dbReference type="InterPro" id="IPR056924">
    <property type="entry name" value="SH3_Tf2-1"/>
</dbReference>
<feature type="domain" description="Retrotransposon gag" evidence="8">
    <location>
        <begin position="84"/>
        <end position="182"/>
    </location>
</feature>
<evidence type="ECO:0000259" key="9">
    <source>
        <dbReference type="Pfam" id="PF17917"/>
    </source>
</evidence>
<feature type="region of interest" description="Disordered" evidence="7">
    <location>
        <begin position="212"/>
        <end position="250"/>
    </location>
</feature>
<dbReference type="Proteomes" id="UP000233551">
    <property type="component" value="Unassembled WGS sequence"/>
</dbReference>
<dbReference type="InterPro" id="IPR043502">
    <property type="entry name" value="DNA/RNA_pol_sf"/>
</dbReference>
<dbReference type="Gene3D" id="3.30.70.270">
    <property type="match status" value="1"/>
</dbReference>
<dbReference type="GO" id="GO:0016787">
    <property type="term" value="F:hydrolase activity"/>
    <property type="evidence" value="ECO:0007669"/>
    <property type="project" value="UniProtKB-KW"/>
</dbReference>
<evidence type="ECO:0000313" key="11">
    <source>
        <dbReference type="EMBL" id="PKI53508.1"/>
    </source>
</evidence>
<reference evidence="11 12" key="1">
    <citation type="submission" date="2017-11" db="EMBL/GenBank/DDBJ databases">
        <title>De-novo sequencing of pomegranate (Punica granatum L.) genome.</title>
        <authorList>
            <person name="Akparov Z."/>
            <person name="Amiraslanov A."/>
            <person name="Hajiyeva S."/>
            <person name="Abbasov M."/>
            <person name="Kaur K."/>
            <person name="Hamwieh A."/>
            <person name="Solovyev V."/>
            <person name="Salamov A."/>
            <person name="Braich B."/>
            <person name="Kosarev P."/>
            <person name="Mahmoud A."/>
            <person name="Hajiyev E."/>
            <person name="Babayeva S."/>
            <person name="Izzatullayeva V."/>
            <person name="Mammadov A."/>
            <person name="Mammadov A."/>
            <person name="Sharifova S."/>
            <person name="Ojaghi J."/>
            <person name="Eynullazada K."/>
            <person name="Bayramov B."/>
            <person name="Abdulazimova A."/>
            <person name="Shahmuradov I."/>
        </authorList>
    </citation>
    <scope>NUCLEOTIDE SEQUENCE [LARGE SCALE GENOMIC DNA]</scope>
    <source>
        <strain evidence="12">cv. AG2017</strain>
        <tissue evidence="11">Leaf</tissue>
    </source>
</reference>
<evidence type="ECO:0000256" key="5">
    <source>
        <dbReference type="ARBA" id="ARBA00022801"/>
    </source>
</evidence>
<dbReference type="Pfam" id="PF24626">
    <property type="entry name" value="SH3_Tf2-1"/>
    <property type="match status" value="1"/>
</dbReference>
<feature type="domain" description="Reverse transcriptase RNase H-like" evidence="9">
    <location>
        <begin position="342"/>
        <end position="441"/>
    </location>
</feature>
<evidence type="ECO:0000256" key="3">
    <source>
        <dbReference type="ARBA" id="ARBA00022722"/>
    </source>
</evidence>
<dbReference type="SUPFAM" id="SSF56672">
    <property type="entry name" value="DNA/RNA polymerases"/>
    <property type="match status" value="1"/>
</dbReference>
<evidence type="ECO:0000256" key="1">
    <source>
        <dbReference type="ARBA" id="ARBA00022679"/>
    </source>
</evidence>
<name>A0A2I0JBA0_PUNGR</name>
<organism evidence="11 12">
    <name type="scientific">Punica granatum</name>
    <name type="common">Pomegranate</name>
    <dbReference type="NCBI Taxonomy" id="22663"/>
    <lineage>
        <taxon>Eukaryota</taxon>
        <taxon>Viridiplantae</taxon>
        <taxon>Streptophyta</taxon>
        <taxon>Embryophyta</taxon>
        <taxon>Tracheophyta</taxon>
        <taxon>Spermatophyta</taxon>
        <taxon>Magnoliopsida</taxon>
        <taxon>eudicotyledons</taxon>
        <taxon>Gunneridae</taxon>
        <taxon>Pentapetalae</taxon>
        <taxon>rosids</taxon>
        <taxon>malvids</taxon>
        <taxon>Myrtales</taxon>
        <taxon>Lythraceae</taxon>
        <taxon>Punica</taxon>
    </lineage>
</organism>
<evidence type="ECO:0000259" key="10">
    <source>
        <dbReference type="Pfam" id="PF24626"/>
    </source>
</evidence>
<feature type="compositionally biased region" description="Low complexity" evidence="7">
    <location>
        <begin position="235"/>
        <end position="247"/>
    </location>
</feature>
<feature type="compositionally biased region" description="Basic and acidic residues" evidence="7">
    <location>
        <begin position="212"/>
        <end position="225"/>
    </location>
</feature>
<evidence type="ECO:0000256" key="6">
    <source>
        <dbReference type="ARBA" id="ARBA00022918"/>
    </source>
</evidence>
<evidence type="ECO:0000259" key="8">
    <source>
        <dbReference type="Pfam" id="PF03732"/>
    </source>
</evidence>
<dbReference type="InterPro" id="IPR043128">
    <property type="entry name" value="Rev_trsase/Diguanyl_cyclase"/>
</dbReference>
<dbReference type="AlphaFoldDB" id="A0A2I0JBA0"/>
<feature type="domain" description="Tf2-1-like SH3-like" evidence="10">
    <location>
        <begin position="523"/>
        <end position="584"/>
    </location>
</feature>
<keyword evidence="2" id="KW-0548">Nucleotidyltransferase</keyword>
<dbReference type="GO" id="GO:0003964">
    <property type="term" value="F:RNA-directed DNA polymerase activity"/>
    <property type="evidence" value="ECO:0007669"/>
    <property type="project" value="UniProtKB-KW"/>
</dbReference>
<evidence type="ECO:0000256" key="4">
    <source>
        <dbReference type="ARBA" id="ARBA00022759"/>
    </source>
</evidence>
<sequence>MNRQRRVPNVNVAPTERDLCDVEMDELRRASPRLGRRNRFEDYGVKVDIPDFEGQMHPEDFIDWLTTVERVFDFKNISKEKKVKLVAIKLKKHASVWWENLKRRREREGKRRIVTWEKMKRELKKKFLPASYKQDIFSRLYNFKQEELTVKEYTAEFEHLTMKCDLVEPQEQTIARYLGGLRSEIHNVVQLQPYWTFEDVCKLTVRVEKQSKEKSTHKTLRRDGVSNRGSAPTPKSSSIGKASSSKATPAQGYIVSQEGIRMDPSKVEANVNWPTPRSLQEVRSFHGLASFYGRFIAGFITLVAPITECLKGGVFKWDEAAQKSFELIKKKMTEAPLLDLSNFEKVFEVCCNASNVGIGAFLSQEGKPLAFFSEKLNGPRRNYSKYDKEFCAIVRALANWRHYLISKEFVLFSDHEALKYINGQHKLNNRHAKWVEFLQAYTFVIKHKSGTQNQVADALSRRCRLLSSMQVRVLGLEIIKELYEEDVDFSKTWRECCKKFIRQNEKYKEQADKFRKPATFKEGDLVWIHLCKERFPQGRFGKLKPRVDGPFRILKRVGENTYKVDLPRDYGVSATFNVSDLLPYAGEDEGSDLGTSLFQPGENDGENEKTI</sequence>
<dbReference type="Pfam" id="PF17917">
    <property type="entry name" value="RT_RNaseH"/>
    <property type="match status" value="1"/>
</dbReference>
<dbReference type="STRING" id="22663.A0A2I0JBA0"/>
<protein>
    <recommendedName>
        <fullName evidence="13">Reverse transcriptase RNase H-like domain-containing protein</fullName>
    </recommendedName>
</protein>
<evidence type="ECO:0008006" key="13">
    <source>
        <dbReference type="Google" id="ProtNLM"/>
    </source>
</evidence>
<dbReference type="InterPro" id="IPR041373">
    <property type="entry name" value="RT_RNaseH"/>
</dbReference>
<dbReference type="CDD" id="cd09274">
    <property type="entry name" value="RNase_HI_RT_Ty3"/>
    <property type="match status" value="1"/>
</dbReference>
<evidence type="ECO:0000256" key="7">
    <source>
        <dbReference type="SAM" id="MobiDB-lite"/>
    </source>
</evidence>
<feature type="region of interest" description="Disordered" evidence="7">
    <location>
        <begin position="592"/>
        <end position="611"/>
    </location>
</feature>